<dbReference type="AlphaFoldDB" id="A0A8U0A7H4"/>
<gene>
    <name evidence="1" type="ORF">MW046_18005</name>
</gene>
<name>A0A8U0A7H4_9EURY</name>
<keyword evidence="2" id="KW-1185">Reference proteome</keyword>
<keyword evidence="1" id="KW-0614">Plasmid</keyword>
<dbReference type="KEGG" id="haad:MW046_18005"/>
<dbReference type="InterPro" id="IPR012337">
    <property type="entry name" value="RNaseH-like_sf"/>
</dbReference>
<dbReference type="Proteomes" id="UP000831768">
    <property type="component" value="Plasmid unnamed3"/>
</dbReference>
<evidence type="ECO:0008006" key="3">
    <source>
        <dbReference type="Google" id="ProtNLM"/>
    </source>
</evidence>
<sequence length="171" mass="19868">MEVYQTLDNLGVTYLLPKVEREPETTYIEQMDHEGQDTAVEQATVRARHGSHDCRVLFVPGRTGDTQPFITNERINDPDQAQWWVKRYAARWWIEAEYRSIKQEFLARTSSNDHTLRLYYFVFAILMYNVWRLTDVLLKVTVSRELTTAPPVLTAGELADWVAIHLQLGPG</sequence>
<geneLocation type="plasmid" evidence="1 2">
    <name>unnamed3</name>
</geneLocation>
<dbReference type="SUPFAM" id="SSF53098">
    <property type="entry name" value="Ribonuclease H-like"/>
    <property type="match status" value="1"/>
</dbReference>
<organism evidence="1 2">
    <name type="scientific">Halocatena salina</name>
    <dbReference type="NCBI Taxonomy" id="2934340"/>
    <lineage>
        <taxon>Archaea</taxon>
        <taxon>Methanobacteriati</taxon>
        <taxon>Methanobacteriota</taxon>
        <taxon>Stenosarchaea group</taxon>
        <taxon>Halobacteria</taxon>
        <taxon>Halobacteriales</taxon>
        <taxon>Natronomonadaceae</taxon>
        <taxon>Halocatena</taxon>
    </lineage>
</organism>
<reference evidence="1" key="1">
    <citation type="submission" date="2022-04" db="EMBL/GenBank/DDBJ databases">
        <title>Halocatena sp. nov., isolated from a salt lake.</title>
        <authorList>
            <person name="Cui H.-L."/>
        </authorList>
    </citation>
    <scope>NUCLEOTIDE SEQUENCE</scope>
    <source>
        <strain evidence="1">AD-1</strain>
        <plasmid evidence="1">unnamed3</plasmid>
    </source>
</reference>
<dbReference type="EMBL" id="CP096022">
    <property type="protein sequence ID" value="UPM44954.1"/>
    <property type="molecule type" value="Genomic_DNA"/>
</dbReference>
<proteinExistence type="predicted"/>
<accession>A0A8U0A7H4</accession>
<evidence type="ECO:0000313" key="1">
    <source>
        <dbReference type="EMBL" id="UPM44954.1"/>
    </source>
</evidence>
<protein>
    <recommendedName>
        <fullName evidence="3">Transposase DDE domain-containing protein</fullName>
    </recommendedName>
</protein>
<evidence type="ECO:0000313" key="2">
    <source>
        <dbReference type="Proteomes" id="UP000831768"/>
    </source>
</evidence>